<reference evidence="3 4" key="1">
    <citation type="submission" date="2018-07" db="EMBL/GenBank/DDBJ databases">
        <title>Dyella tabacisoli L4-6T, whole genome shotgun sequence.</title>
        <authorList>
            <person name="Zhou X.-K."/>
            <person name="Li W.-J."/>
            <person name="Duan Y.-Q."/>
        </authorList>
    </citation>
    <scope>NUCLEOTIDE SEQUENCE [LARGE SCALE GENOMIC DNA]</scope>
    <source>
        <strain evidence="3 4">L4-6</strain>
    </source>
</reference>
<name>A0A369UKZ7_9GAMM</name>
<keyword evidence="4" id="KW-1185">Reference proteome</keyword>
<feature type="transmembrane region" description="Helical" evidence="2">
    <location>
        <begin position="37"/>
        <end position="58"/>
    </location>
</feature>
<keyword evidence="2" id="KW-1133">Transmembrane helix</keyword>
<dbReference type="AlphaFoldDB" id="A0A369UKZ7"/>
<evidence type="ECO:0000256" key="1">
    <source>
        <dbReference type="SAM" id="MobiDB-lite"/>
    </source>
</evidence>
<evidence type="ECO:0000313" key="3">
    <source>
        <dbReference type="EMBL" id="RDD81434.1"/>
    </source>
</evidence>
<keyword evidence="2" id="KW-0812">Transmembrane</keyword>
<dbReference type="EMBL" id="QQAH01000010">
    <property type="protein sequence ID" value="RDD81434.1"/>
    <property type="molecule type" value="Genomic_DNA"/>
</dbReference>
<keyword evidence="2" id="KW-0472">Membrane</keyword>
<organism evidence="3 4">
    <name type="scientific">Dyella tabacisoli</name>
    <dbReference type="NCBI Taxonomy" id="2282381"/>
    <lineage>
        <taxon>Bacteria</taxon>
        <taxon>Pseudomonadati</taxon>
        <taxon>Pseudomonadota</taxon>
        <taxon>Gammaproteobacteria</taxon>
        <taxon>Lysobacterales</taxon>
        <taxon>Rhodanobacteraceae</taxon>
        <taxon>Dyella</taxon>
    </lineage>
</organism>
<dbReference type="Proteomes" id="UP000253782">
    <property type="component" value="Unassembled WGS sequence"/>
</dbReference>
<gene>
    <name evidence="3" type="ORF">DVJ77_12030</name>
</gene>
<comment type="caution">
    <text evidence="3">The sequence shown here is derived from an EMBL/GenBank/DDBJ whole genome shotgun (WGS) entry which is preliminary data.</text>
</comment>
<evidence type="ECO:0000256" key="2">
    <source>
        <dbReference type="SAM" id="Phobius"/>
    </source>
</evidence>
<accession>A0A369UKZ7</accession>
<dbReference type="OrthoDB" id="9967644at2"/>
<evidence type="ECO:0000313" key="4">
    <source>
        <dbReference type="Proteomes" id="UP000253782"/>
    </source>
</evidence>
<feature type="region of interest" description="Disordered" evidence="1">
    <location>
        <begin position="1"/>
        <end position="22"/>
    </location>
</feature>
<feature type="compositionally biased region" description="Low complexity" evidence="1">
    <location>
        <begin position="7"/>
        <end position="22"/>
    </location>
</feature>
<proteinExistence type="predicted"/>
<sequence>MDASNMTPGATTPTASTSTAQATIPYRTETPVSGGRIVVAMSVTAIVLMLFVALAWYARRRGWNGSWLSGASLDKRPQDRHALQVHASRRVSVATSVHVLGYRGREYLIVESTRGSSARVVMPDSDERHTDAAL</sequence>
<protein>
    <submittedName>
        <fullName evidence="3">Uncharacterized protein</fullName>
    </submittedName>
</protein>